<dbReference type="Proteomes" id="UP001236657">
    <property type="component" value="Plasmid pThlacMK1_1"/>
</dbReference>
<evidence type="ECO:0000313" key="3">
    <source>
        <dbReference type="Proteomes" id="UP001236657"/>
    </source>
</evidence>
<dbReference type="EMBL" id="CP133219">
    <property type="protein sequence ID" value="WML92501.1"/>
    <property type="molecule type" value="Genomic_DNA"/>
</dbReference>
<keyword evidence="3" id="KW-1185">Reference proteome</keyword>
<protein>
    <submittedName>
        <fullName evidence="2">Uncharacterized protein</fullName>
    </submittedName>
</protein>
<gene>
    <name evidence="2" type="ORF">RCF98_17605</name>
</gene>
<dbReference type="RefSeq" id="WP_308898861.1">
    <property type="nucleotide sequence ID" value="NZ_CP133219.1"/>
</dbReference>
<feature type="compositionally biased region" description="Basic residues" evidence="1">
    <location>
        <begin position="111"/>
        <end position="127"/>
    </location>
</feature>
<accession>A0ABY9MUZ7</accession>
<sequence length="127" mass="13357">MCRFRHVLRSPPPFPPSLRPTPATHNAIAPLNVPLRGTRGAFSVAGYGLRYGSTAAVASVVATASQAFHNVGGRLCRCWSVCAAPPLVVATRCVPHGGKSATANAQASKSASRKRLARKRKKKKGKG</sequence>
<organism evidence="2 3">
    <name type="scientific">Thiothrix lacustris</name>
    <dbReference type="NCBI Taxonomy" id="525917"/>
    <lineage>
        <taxon>Bacteria</taxon>
        <taxon>Pseudomonadati</taxon>
        <taxon>Pseudomonadota</taxon>
        <taxon>Gammaproteobacteria</taxon>
        <taxon>Thiotrichales</taxon>
        <taxon>Thiotrichaceae</taxon>
        <taxon>Thiothrix</taxon>
    </lineage>
</organism>
<geneLocation type="plasmid" evidence="2 3">
    <name>pThlacMK1_1</name>
</geneLocation>
<feature type="region of interest" description="Disordered" evidence="1">
    <location>
        <begin position="97"/>
        <end position="127"/>
    </location>
</feature>
<evidence type="ECO:0000256" key="1">
    <source>
        <dbReference type="SAM" id="MobiDB-lite"/>
    </source>
</evidence>
<proteinExistence type="predicted"/>
<evidence type="ECO:0000313" key="2">
    <source>
        <dbReference type="EMBL" id="WML92501.1"/>
    </source>
</evidence>
<name>A0ABY9MUZ7_9GAMM</name>
<reference evidence="2 3" key="1">
    <citation type="submission" date="2023-08" db="EMBL/GenBank/DDBJ databases">
        <title>New molecular markers tilS and rpoB for phylogenetic and monitoring studies of the genus Thiothrix biodiversity.</title>
        <authorList>
            <person name="Ravin N.V."/>
            <person name="Smolyakov D."/>
            <person name="Markov N.D."/>
            <person name="Beletsky A.V."/>
            <person name="Mardanov A.V."/>
            <person name="Rudenko T.S."/>
            <person name="Grabovich M.Y."/>
        </authorList>
    </citation>
    <scope>NUCLEOTIDE SEQUENCE [LARGE SCALE GENOMIC DNA]</scope>
    <source>
        <strain evidence="2 3">MK1</strain>
        <plasmid evidence="2 3">pThlacMK1_1</plasmid>
    </source>
</reference>
<keyword evidence="2" id="KW-0614">Plasmid</keyword>